<feature type="signal peptide" evidence="1">
    <location>
        <begin position="1"/>
        <end position="16"/>
    </location>
</feature>
<dbReference type="EMBL" id="WIGM01000282">
    <property type="protein sequence ID" value="KAF6830550.1"/>
    <property type="molecule type" value="Genomic_DNA"/>
</dbReference>
<keyword evidence="3" id="KW-1185">Reference proteome</keyword>
<reference evidence="2" key="1">
    <citation type="journal article" date="2020" name="Phytopathology">
        <title>Genome Sequence Resources of Colletotrichum truncatum, C. plurivorum, C. musicola, and C. sojae: Four Species Pathogenic to Soybean (Glycine max).</title>
        <authorList>
            <person name="Rogerio F."/>
            <person name="Boufleur T.R."/>
            <person name="Ciampi-Guillardi M."/>
            <person name="Sukno S.A."/>
            <person name="Thon M.R."/>
            <person name="Massola Junior N.S."/>
            <person name="Baroncelli R."/>
        </authorList>
    </citation>
    <scope>NUCLEOTIDE SEQUENCE</scope>
    <source>
        <strain evidence="2">LFN0074</strain>
    </source>
</reference>
<organism evidence="2 3">
    <name type="scientific">Colletotrichum musicola</name>
    <dbReference type="NCBI Taxonomy" id="2175873"/>
    <lineage>
        <taxon>Eukaryota</taxon>
        <taxon>Fungi</taxon>
        <taxon>Dikarya</taxon>
        <taxon>Ascomycota</taxon>
        <taxon>Pezizomycotina</taxon>
        <taxon>Sordariomycetes</taxon>
        <taxon>Hypocreomycetidae</taxon>
        <taxon>Glomerellales</taxon>
        <taxon>Glomerellaceae</taxon>
        <taxon>Colletotrichum</taxon>
        <taxon>Colletotrichum orchidearum species complex</taxon>
    </lineage>
</organism>
<dbReference type="AlphaFoldDB" id="A0A8H6KGB3"/>
<protein>
    <submittedName>
        <fullName evidence="2">Uncharacterized protein</fullName>
    </submittedName>
</protein>
<name>A0A8H6KGB3_9PEZI</name>
<evidence type="ECO:0000256" key="1">
    <source>
        <dbReference type="SAM" id="SignalP"/>
    </source>
</evidence>
<keyword evidence="1" id="KW-0732">Signal</keyword>
<dbReference type="Proteomes" id="UP000639643">
    <property type="component" value="Unassembled WGS sequence"/>
</dbReference>
<gene>
    <name evidence="2" type="ORF">CMUS01_07710</name>
</gene>
<sequence>MKAVIVITALVSVVSAGIPRTSDTPGRDLFTRQNACTKADSEWKPSVPRRYADGKRVFWLSDSSVDFCNDGDAFFTRCCDGLKCVVEQIPQIGRTKVCQ</sequence>
<proteinExistence type="predicted"/>
<comment type="caution">
    <text evidence="2">The sequence shown here is derived from an EMBL/GenBank/DDBJ whole genome shotgun (WGS) entry which is preliminary data.</text>
</comment>
<evidence type="ECO:0000313" key="3">
    <source>
        <dbReference type="Proteomes" id="UP000639643"/>
    </source>
</evidence>
<feature type="chain" id="PRO_5034047416" evidence="1">
    <location>
        <begin position="17"/>
        <end position="99"/>
    </location>
</feature>
<evidence type="ECO:0000313" key="2">
    <source>
        <dbReference type="EMBL" id="KAF6830550.1"/>
    </source>
</evidence>
<accession>A0A8H6KGB3</accession>